<protein>
    <recommendedName>
        <fullName evidence="1">non-specific serine/threonine protein kinase</fullName>
        <ecNumber evidence="1">2.7.11.1</ecNumber>
    </recommendedName>
</protein>
<evidence type="ECO:0000256" key="5">
    <source>
        <dbReference type="ARBA" id="ARBA00022777"/>
    </source>
</evidence>
<keyword evidence="6 9" id="KW-0067">ATP-binding</keyword>
<keyword evidence="2 10" id="KW-0723">Serine/threonine-protein kinase</keyword>
<dbReference type="PROSITE" id="PS00108">
    <property type="entry name" value="PROTEIN_KINASE_ST"/>
    <property type="match status" value="1"/>
</dbReference>
<organism evidence="12 13">
    <name type="scientific">Cutaneotrichosporon cavernicola</name>
    <dbReference type="NCBI Taxonomy" id="279322"/>
    <lineage>
        <taxon>Eukaryota</taxon>
        <taxon>Fungi</taxon>
        <taxon>Dikarya</taxon>
        <taxon>Basidiomycota</taxon>
        <taxon>Agaricomycotina</taxon>
        <taxon>Tremellomycetes</taxon>
        <taxon>Trichosporonales</taxon>
        <taxon>Trichosporonaceae</taxon>
        <taxon>Cutaneotrichosporon</taxon>
    </lineage>
</organism>
<evidence type="ECO:0000256" key="10">
    <source>
        <dbReference type="RuleBase" id="RU000304"/>
    </source>
</evidence>
<dbReference type="AlphaFoldDB" id="A0AA48L443"/>
<evidence type="ECO:0000256" key="9">
    <source>
        <dbReference type="PROSITE-ProRule" id="PRU10141"/>
    </source>
</evidence>
<accession>A0AA48L443</accession>
<dbReference type="GO" id="GO:0007095">
    <property type="term" value="P:mitotic G2 DNA damage checkpoint signaling"/>
    <property type="evidence" value="ECO:0007669"/>
    <property type="project" value="TreeGrafter"/>
</dbReference>
<comment type="similarity">
    <text evidence="10">Belongs to the protein kinase superfamily.</text>
</comment>
<evidence type="ECO:0000313" key="13">
    <source>
        <dbReference type="Proteomes" id="UP001233271"/>
    </source>
</evidence>
<keyword evidence="3" id="KW-0808">Transferase</keyword>
<keyword evidence="13" id="KW-1185">Reference proteome</keyword>
<sequence>MNVDASSPVLAYPTIGGYRIGEQIGGGGFSKVFRAIDDAKGRVAACKVVNLYAPDGYAPSLKDLQKEVQVHKSLKSANILEFLHYELLERGKTQHVPGLYMLLELAVGGDLFDKIAPDVGVPEDLAKFYFAQLQAAVSFIHEKGVAHRDLKPENLLLAANGNLKLTDFGLCAVYKYKGKKRLLSGRCGSMPYVAPELGGQGGYEAEPVDVWGMGIVLVTMLVGNTPWDEPSEATSPEYQAYLAGQLWNYEPWNRIRGAARDLVVQLLTVEPIRRIRVQDIPSHPWCMTPSQLTREQLPEALTQGLRSTGMMAVADPTFNDASYAVSRSQRVFGDSQWGSQWNQQESQFMRATGNLTQGGDYDAVTTRFWLTLPPAEAYDMVREYLASQLPEDGIQARSTYFRVAKAAGGRSVRGTFLFQESDTHAPTGQTLVSMRREKGSILHWRAFWWTIVRAPQLDGYVVRGDS</sequence>
<dbReference type="PANTHER" id="PTHR43895:SF32">
    <property type="entry name" value="SERINE_THREONINE-PROTEIN KINASE CHK1"/>
    <property type="match status" value="1"/>
</dbReference>
<dbReference type="InterPro" id="IPR000719">
    <property type="entry name" value="Prot_kinase_dom"/>
</dbReference>
<dbReference type="GO" id="GO:0005737">
    <property type="term" value="C:cytoplasm"/>
    <property type="evidence" value="ECO:0007669"/>
    <property type="project" value="TreeGrafter"/>
</dbReference>
<gene>
    <name evidence="12" type="primary">chk1</name>
    <name evidence="12" type="ORF">CcaverHIS019_0404340</name>
</gene>
<dbReference type="EMBL" id="AP028215">
    <property type="protein sequence ID" value="BEI91614.1"/>
    <property type="molecule type" value="Genomic_DNA"/>
</dbReference>
<evidence type="ECO:0000256" key="1">
    <source>
        <dbReference type="ARBA" id="ARBA00012513"/>
    </source>
</evidence>
<dbReference type="PROSITE" id="PS50011">
    <property type="entry name" value="PROTEIN_KINASE_DOM"/>
    <property type="match status" value="1"/>
</dbReference>
<evidence type="ECO:0000256" key="7">
    <source>
        <dbReference type="ARBA" id="ARBA00047899"/>
    </source>
</evidence>
<dbReference type="Proteomes" id="UP001233271">
    <property type="component" value="Chromosome 4"/>
</dbReference>
<dbReference type="GO" id="GO:0005634">
    <property type="term" value="C:nucleus"/>
    <property type="evidence" value="ECO:0007669"/>
    <property type="project" value="TreeGrafter"/>
</dbReference>
<dbReference type="Pfam" id="PF00069">
    <property type="entry name" value="Pkinase"/>
    <property type="match status" value="1"/>
</dbReference>
<comment type="catalytic activity">
    <reaction evidence="8">
        <text>L-seryl-[protein] + ATP = O-phospho-L-seryl-[protein] + ADP + H(+)</text>
        <dbReference type="Rhea" id="RHEA:17989"/>
        <dbReference type="Rhea" id="RHEA-COMP:9863"/>
        <dbReference type="Rhea" id="RHEA-COMP:11604"/>
        <dbReference type="ChEBI" id="CHEBI:15378"/>
        <dbReference type="ChEBI" id="CHEBI:29999"/>
        <dbReference type="ChEBI" id="CHEBI:30616"/>
        <dbReference type="ChEBI" id="CHEBI:83421"/>
        <dbReference type="ChEBI" id="CHEBI:456216"/>
        <dbReference type="EC" id="2.7.11.1"/>
    </reaction>
</comment>
<dbReference type="PROSITE" id="PS00107">
    <property type="entry name" value="PROTEIN_KINASE_ATP"/>
    <property type="match status" value="1"/>
</dbReference>
<evidence type="ECO:0000256" key="4">
    <source>
        <dbReference type="ARBA" id="ARBA00022741"/>
    </source>
</evidence>
<dbReference type="GeneID" id="85495484"/>
<proteinExistence type="inferred from homology"/>
<keyword evidence="5" id="KW-0418">Kinase</keyword>
<dbReference type="InterPro" id="IPR011009">
    <property type="entry name" value="Kinase-like_dom_sf"/>
</dbReference>
<evidence type="ECO:0000256" key="3">
    <source>
        <dbReference type="ARBA" id="ARBA00022679"/>
    </source>
</evidence>
<dbReference type="GO" id="GO:0005524">
    <property type="term" value="F:ATP binding"/>
    <property type="evidence" value="ECO:0007669"/>
    <property type="project" value="UniProtKB-UniRule"/>
</dbReference>
<evidence type="ECO:0000256" key="2">
    <source>
        <dbReference type="ARBA" id="ARBA00022527"/>
    </source>
</evidence>
<comment type="catalytic activity">
    <reaction evidence="7">
        <text>L-threonyl-[protein] + ATP = O-phospho-L-threonyl-[protein] + ADP + H(+)</text>
        <dbReference type="Rhea" id="RHEA:46608"/>
        <dbReference type="Rhea" id="RHEA-COMP:11060"/>
        <dbReference type="Rhea" id="RHEA-COMP:11605"/>
        <dbReference type="ChEBI" id="CHEBI:15378"/>
        <dbReference type="ChEBI" id="CHEBI:30013"/>
        <dbReference type="ChEBI" id="CHEBI:30616"/>
        <dbReference type="ChEBI" id="CHEBI:61977"/>
        <dbReference type="ChEBI" id="CHEBI:456216"/>
        <dbReference type="EC" id="2.7.11.1"/>
    </reaction>
</comment>
<dbReference type="SUPFAM" id="SSF56112">
    <property type="entry name" value="Protein kinase-like (PK-like)"/>
    <property type="match status" value="1"/>
</dbReference>
<dbReference type="FunFam" id="1.10.510.10:FF:000571">
    <property type="entry name" value="Maternal embryonic leucine zipper kinase"/>
    <property type="match status" value="1"/>
</dbReference>
<reference evidence="12" key="1">
    <citation type="journal article" date="2023" name="BMC Genomics">
        <title>Chromosome-level genome assemblies of Cutaneotrichosporon spp. (Trichosporonales, Basidiomycota) reveal imbalanced evolution between nucleotide sequences and chromosome synteny.</title>
        <authorList>
            <person name="Kobayashi Y."/>
            <person name="Kayamori A."/>
            <person name="Aoki K."/>
            <person name="Shiwa Y."/>
            <person name="Matsutani M."/>
            <person name="Fujita N."/>
            <person name="Sugita T."/>
            <person name="Iwasaki W."/>
            <person name="Tanaka N."/>
            <person name="Takashima M."/>
        </authorList>
    </citation>
    <scope>NUCLEOTIDE SEQUENCE</scope>
    <source>
        <strain evidence="12">HIS019</strain>
    </source>
</reference>
<dbReference type="InterPro" id="IPR008271">
    <property type="entry name" value="Ser/Thr_kinase_AS"/>
</dbReference>
<dbReference type="InterPro" id="IPR017441">
    <property type="entry name" value="Protein_kinase_ATP_BS"/>
</dbReference>
<dbReference type="PANTHER" id="PTHR43895">
    <property type="entry name" value="CALCIUM/CALMODULIN-DEPENDENT PROTEIN KINASE KINASE-RELATED"/>
    <property type="match status" value="1"/>
</dbReference>
<name>A0AA48L443_9TREE</name>
<evidence type="ECO:0000313" key="12">
    <source>
        <dbReference type="EMBL" id="BEI91614.1"/>
    </source>
</evidence>
<feature type="domain" description="Protein kinase" evidence="11">
    <location>
        <begin position="18"/>
        <end position="286"/>
    </location>
</feature>
<dbReference type="EC" id="2.7.11.1" evidence="1"/>
<evidence type="ECO:0000256" key="6">
    <source>
        <dbReference type="ARBA" id="ARBA00022840"/>
    </source>
</evidence>
<dbReference type="GO" id="GO:0004674">
    <property type="term" value="F:protein serine/threonine kinase activity"/>
    <property type="evidence" value="ECO:0007669"/>
    <property type="project" value="UniProtKB-KW"/>
</dbReference>
<feature type="binding site" evidence="9">
    <location>
        <position position="47"/>
    </location>
    <ligand>
        <name>ATP</name>
        <dbReference type="ChEBI" id="CHEBI:30616"/>
    </ligand>
</feature>
<dbReference type="GO" id="GO:0035861">
    <property type="term" value="C:site of double-strand break"/>
    <property type="evidence" value="ECO:0007669"/>
    <property type="project" value="TreeGrafter"/>
</dbReference>
<dbReference type="KEGG" id="ccac:CcaHIS019_0404340"/>
<keyword evidence="4 9" id="KW-0547">Nucleotide-binding</keyword>
<evidence type="ECO:0000259" key="11">
    <source>
        <dbReference type="PROSITE" id="PS50011"/>
    </source>
</evidence>
<dbReference type="Gene3D" id="1.10.510.10">
    <property type="entry name" value="Transferase(Phosphotransferase) domain 1"/>
    <property type="match status" value="1"/>
</dbReference>
<evidence type="ECO:0000256" key="8">
    <source>
        <dbReference type="ARBA" id="ARBA00048679"/>
    </source>
</evidence>
<dbReference type="RefSeq" id="XP_060456879.1">
    <property type="nucleotide sequence ID" value="XM_060600269.1"/>
</dbReference>
<dbReference type="SMART" id="SM00220">
    <property type="entry name" value="S_TKc"/>
    <property type="match status" value="1"/>
</dbReference>